<dbReference type="EMBL" id="JACHNB010000001">
    <property type="protein sequence ID" value="MBB4738698.1"/>
    <property type="molecule type" value="Genomic_DNA"/>
</dbReference>
<evidence type="ECO:0000256" key="1">
    <source>
        <dbReference type="SAM" id="MobiDB-lite"/>
    </source>
</evidence>
<organism evidence="2 3">
    <name type="scientific">Actinoplanes octamycinicus</name>
    <dbReference type="NCBI Taxonomy" id="135948"/>
    <lineage>
        <taxon>Bacteria</taxon>
        <taxon>Bacillati</taxon>
        <taxon>Actinomycetota</taxon>
        <taxon>Actinomycetes</taxon>
        <taxon>Micromonosporales</taxon>
        <taxon>Micromonosporaceae</taxon>
        <taxon>Actinoplanes</taxon>
    </lineage>
</organism>
<keyword evidence="3" id="KW-1185">Reference proteome</keyword>
<evidence type="ECO:0000313" key="3">
    <source>
        <dbReference type="Proteomes" id="UP000546162"/>
    </source>
</evidence>
<feature type="region of interest" description="Disordered" evidence="1">
    <location>
        <begin position="37"/>
        <end position="61"/>
    </location>
</feature>
<protein>
    <submittedName>
        <fullName evidence="2">Uncharacterized protein</fullName>
    </submittedName>
</protein>
<sequence>MTFDNPGVRRILPVRRWAAVAGVAVLLSLSGCGGDKADAQPVPDSNLPSFMAQQTEKEPKQDDVDNYYVKYNDIMKTCMKEQGFDYRDYIPTTDKKMSLGLSDEQFAQQYGYGISTLIDYLAPGSQRVDPNITAVQKLDKAAQASYGKQFNECQQRAQDKIGPPPSGGAIKMSTKDQQAMDGVVARTNTDQRVKAAQAARSQCLEGKGFTAGEDLTQPISTAADKYVVKFENKASEMEAAGRNSDKLKIEDVLTADEMADLKKIQKREIAMAIETSPCQSAYDKAYKKVFNEYLQKLLRGEK</sequence>
<accession>A0A7W7GUT1</accession>
<dbReference type="Proteomes" id="UP000546162">
    <property type="component" value="Unassembled WGS sequence"/>
</dbReference>
<comment type="caution">
    <text evidence="2">The sequence shown here is derived from an EMBL/GenBank/DDBJ whole genome shotgun (WGS) entry which is preliminary data.</text>
</comment>
<evidence type="ECO:0000313" key="2">
    <source>
        <dbReference type="EMBL" id="MBB4738698.1"/>
    </source>
</evidence>
<dbReference type="RefSeq" id="WP_185039257.1">
    <property type="nucleotide sequence ID" value="NZ_BAABFG010000005.1"/>
</dbReference>
<dbReference type="AlphaFoldDB" id="A0A7W7GUT1"/>
<proteinExistence type="predicted"/>
<gene>
    <name evidence="2" type="ORF">BJY16_002157</name>
</gene>
<reference evidence="2 3" key="1">
    <citation type="submission" date="2020-08" db="EMBL/GenBank/DDBJ databases">
        <title>Sequencing the genomes of 1000 actinobacteria strains.</title>
        <authorList>
            <person name="Klenk H.-P."/>
        </authorList>
    </citation>
    <scope>NUCLEOTIDE SEQUENCE [LARGE SCALE GENOMIC DNA]</scope>
    <source>
        <strain evidence="2 3">DSM 45809</strain>
    </source>
</reference>
<name>A0A7W7GUT1_9ACTN</name>